<feature type="chain" id="PRO_5040193032" description="Secreted protein" evidence="1">
    <location>
        <begin position="21"/>
        <end position="136"/>
    </location>
</feature>
<dbReference type="AlphaFoldDB" id="A0A9N7VZX2"/>
<feature type="signal peptide" evidence="1">
    <location>
        <begin position="1"/>
        <end position="20"/>
    </location>
</feature>
<dbReference type="Proteomes" id="UP001153269">
    <property type="component" value="Unassembled WGS sequence"/>
</dbReference>
<keyword evidence="1" id="KW-0732">Signal</keyword>
<keyword evidence="3" id="KW-1185">Reference proteome</keyword>
<sequence length="136" mass="14652">MRPFVAPVLVLCCSAVCSHAERRQGWSRCPPPSLPLSSLPCSSAIAVIYTGPFGCQRCSCTAQRESARTRGNLHVHMHSAADCKQENQASLTVTNRLTMDPVVPAAEGLTTAQASTTLVDEWAAPWGRMLPVCQDQ</sequence>
<evidence type="ECO:0008006" key="4">
    <source>
        <dbReference type="Google" id="ProtNLM"/>
    </source>
</evidence>
<evidence type="ECO:0000313" key="3">
    <source>
        <dbReference type="Proteomes" id="UP001153269"/>
    </source>
</evidence>
<dbReference type="EMBL" id="CADEAL010004408">
    <property type="protein sequence ID" value="CAB1458949.1"/>
    <property type="molecule type" value="Genomic_DNA"/>
</dbReference>
<organism evidence="2 3">
    <name type="scientific">Pleuronectes platessa</name>
    <name type="common">European plaice</name>
    <dbReference type="NCBI Taxonomy" id="8262"/>
    <lineage>
        <taxon>Eukaryota</taxon>
        <taxon>Metazoa</taxon>
        <taxon>Chordata</taxon>
        <taxon>Craniata</taxon>
        <taxon>Vertebrata</taxon>
        <taxon>Euteleostomi</taxon>
        <taxon>Actinopterygii</taxon>
        <taxon>Neopterygii</taxon>
        <taxon>Teleostei</taxon>
        <taxon>Neoteleostei</taxon>
        <taxon>Acanthomorphata</taxon>
        <taxon>Carangaria</taxon>
        <taxon>Pleuronectiformes</taxon>
        <taxon>Pleuronectoidei</taxon>
        <taxon>Pleuronectidae</taxon>
        <taxon>Pleuronectes</taxon>
    </lineage>
</organism>
<accession>A0A9N7VZX2</accession>
<evidence type="ECO:0000256" key="1">
    <source>
        <dbReference type="SAM" id="SignalP"/>
    </source>
</evidence>
<name>A0A9N7VZX2_PLEPL</name>
<protein>
    <recommendedName>
        <fullName evidence="4">Secreted protein</fullName>
    </recommendedName>
</protein>
<comment type="caution">
    <text evidence="2">The sequence shown here is derived from an EMBL/GenBank/DDBJ whole genome shotgun (WGS) entry which is preliminary data.</text>
</comment>
<reference evidence="2" key="1">
    <citation type="submission" date="2020-03" db="EMBL/GenBank/DDBJ databases">
        <authorList>
            <person name="Weist P."/>
        </authorList>
    </citation>
    <scope>NUCLEOTIDE SEQUENCE</scope>
</reference>
<proteinExistence type="predicted"/>
<gene>
    <name evidence="2" type="ORF">PLEPLA_LOCUS46784</name>
</gene>
<evidence type="ECO:0000313" key="2">
    <source>
        <dbReference type="EMBL" id="CAB1458949.1"/>
    </source>
</evidence>